<accession>A0A371EID8</accession>
<keyword evidence="3" id="KW-1185">Reference proteome</keyword>
<name>A0A371EID8_MUCPR</name>
<evidence type="ECO:0000313" key="2">
    <source>
        <dbReference type="EMBL" id="RDX65821.1"/>
    </source>
</evidence>
<proteinExistence type="predicted"/>
<sequence length="138" mass="15619">MEPCATDEWVYMSTRDGKANLCYLDLDMSLSFDTFEANVFQTLDVAPSQLHPNGWVAMQAFCVICHYLCMRPIAPKFLHHYVVHVGAKSRWYKGFKGRFVKVRAVSGVLFITDRGRALLLAAASKVQRVVLGRYVSRG</sequence>
<dbReference type="Pfam" id="PF04195">
    <property type="entry name" value="Transposase_28"/>
    <property type="match status" value="1"/>
</dbReference>
<dbReference type="EMBL" id="QJKJ01013722">
    <property type="protein sequence ID" value="RDX65821.1"/>
    <property type="molecule type" value="Genomic_DNA"/>
</dbReference>
<organism evidence="2 3">
    <name type="scientific">Mucuna pruriens</name>
    <name type="common">Velvet bean</name>
    <name type="synonym">Dolichos pruriens</name>
    <dbReference type="NCBI Taxonomy" id="157652"/>
    <lineage>
        <taxon>Eukaryota</taxon>
        <taxon>Viridiplantae</taxon>
        <taxon>Streptophyta</taxon>
        <taxon>Embryophyta</taxon>
        <taxon>Tracheophyta</taxon>
        <taxon>Spermatophyta</taxon>
        <taxon>Magnoliopsida</taxon>
        <taxon>eudicotyledons</taxon>
        <taxon>Gunneridae</taxon>
        <taxon>Pentapetalae</taxon>
        <taxon>rosids</taxon>
        <taxon>fabids</taxon>
        <taxon>Fabales</taxon>
        <taxon>Fabaceae</taxon>
        <taxon>Papilionoideae</taxon>
        <taxon>50 kb inversion clade</taxon>
        <taxon>NPAAA clade</taxon>
        <taxon>indigoferoid/millettioid clade</taxon>
        <taxon>Phaseoleae</taxon>
        <taxon>Mucuna</taxon>
    </lineage>
</organism>
<dbReference type="OrthoDB" id="1436780at2759"/>
<reference evidence="2" key="1">
    <citation type="submission" date="2018-05" db="EMBL/GenBank/DDBJ databases">
        <title>Draft genome of Mucuna pruriens seed.</title>
        <authorList>
            <person name="Nnadi N.E."/>
            <person name="Vos R."/>
            <person name="Hasami M.H."/>
            <person name="Devisetty U.K."/>
            <person name="Aguiy J.C."/>
        </authorList>
    </citation>
    <scope>NUCLEOTIDE SEQUENCE [LARGE SCALE GENOMIC DNA]</scope>
    <source>
        <strain evidence="2">JCA_2017</strain>
    </source>
</reference>
<dbReference type="InterPro" id="IPR007321">
    <property type="entry name" value="Transposase_28"/>
</dbReference>
<evidence type="ECO:0000259" key="1">
    <source>
        <dbReference type="Pfam" id="PF04195"/>
    </source>
</evidence>
<comment type="caution">
    <text evidence="2">The sequence shown here is derived from an EMBL/GenBank/DDBJ whole genome shotgun (WGS) entry which is preliminary data.</text>
</comment>
<evidence type="ECO:0000313" key="3">
    <source>
        <dbReference type="Proteomes" id="UP000257109"/>
    </source>
</evidence>
<gene>
    <name evidence="2" type="ORF">CR513_55489</name>
</gene>
<feature type="domain" description="Transposase (putative) gypsy type" evidence="1">
    <location>
        <begin position="27"/>
        <end position="84"/>
    </location>
</feature>
<feature type="non-terminal residue" evidence="2">
    <location>
        <position position="1"/>
    </location>
</feature>
<dbReference type="Proteomes" id="UP000257109">
    <property type="component" value="Unassembled WGS sequence"/>
</dbReference>
<protein>
    <recommendedName>
        <fullName evidence="1">Transposase (putative) gypsy type domain-containing protein</fullName>
    </recommendedName>
</protein>
<dbReference type="AlphaFoldDB" id="A0A371EID8"/>